<sequence>MVVATVRTAAKGEAVLDSIDARLRPAVSYVLVNDVAQEGAFDRAVQAEPPFDFVIHTASPYQVRIDDPVRDLLEPAIRGTTGILRSVQNHAPSVRRIVLTSSSAAMLNPAAHAAVYDESFWRPVTWAEAQLPQNAYEASKVFAERAAWSTVTGADLETAGEPAGDARSLARTPAFDLAVINGTYTFGPVQRWLRGANEINASNHRIRDLIAGGWLSSKTDSTGKHRSMPPTRPVFTWVDVRDVALAHVRALLVPQAGGRRFYVVGGHFSNGRLAHIVREMVAEAEKESALSPLVKRIPPLADTPDDLPADVYRFNNRRSREVLGLTYRSLEESVMDTVYSILSLEAAGAEKQLNFTHSSGCANGSMETYQVWNNCLDTSGQAGPENPFDPFRPEERSSYQTWQQQNHQQDSMQQDLPGPQDYQANMCSNSFFPSQGTFLLQAPTIPNIMYPTATYQQPTQGQMTSVGVFPTMEQAPSDCHRNPLPVPPRSANATDDELLPWLSSQSVPTRHEYSIQSMTELVSSQQPWHSWSQNTQFQQQFQQCPRFVPPVQISSGGLLSPDGSGLQRERPQTPAAHRNSKNNKHSNAASPSASTSSSPPSPEEKITLADVNRFMSPCRRAEMRRYRLRANHGNAWSQPVDVDGLYAELQEEVLESRRNQRDRDAWVEKHLRNKNRSKKRERKGRGANSGGNTKMDVDTAHPVDPTAPSSMAYPRMLCQPNDNVPWFAQELPQRVLLQGAPQGVPQGMRPAAQPFQAMWAPQQVFQGPYEPSHNPANHAAGGEISQATVNGNMSDAWNIQANAMGRCDGQYTARDWPFVSDWTVQEQY</sequence>
<feature type="region of interest" description="Disordered" evidence="3">
    <location>
        <begin position="552"/>
        <end position="610"/>
    </location>
</feature>
<evidence type="ECO:0000256" key="2">
    <source>
        <dbReference type="ARBA" id="ARBA00023445"/>
    </source>
</evidence>
<evidence type="ECO:0000313" key="4">
    <source>
        <dbReference type="EMBL" id="EFX02085.1"/>
    </source>
</evidence>
<protein>
    <submittedName>
        <fullName evidence="4">Ketoreductase</fullName>
    </submittedName>
</protein>
<dbReference type="STRING" id="655863.F0XJI4"/>
<evidence type="ECO:0000256" key="3">
    <source>
        <dbReference type="SAM" id="MobiDB-lite"/>
    </source>
</evidence>
<dbReference type="GeneID" id="25975090"/>
<comment type="similarity">
    <text evidence="2">Belongs to the NAD(P)-dependent epimerase/dehydratase family. Dihydroflavonol-4-reductase subfamily.</text>
</comment>
<dbReference type="InParanoid" id="F0XJI4"/>
<keyword evidence="1" id="KW-0560">Oxidoreductase</keyword>
<dbReference type="EMBL" id="GL629782">
    <property type="protein sequence ID" value="EFX02085.1"/>
    <property type="molecule type" value="Genomic_DNA"/>
</dbReference>
<dbReference type="Gene3D" id="3.40.50.720">
    <property type="entry name" value="NAD(P)-binding Rossmann-like Domain"/>
    <property type="match status" value="1"/>
</dbReference>
<feature type="compositionally biased region" description="Low complexity" evidence="3">
    <location>
        <begin position="554"/>
        <end position="566"/>
    </location>
</feature>
<feature type="compositionally biased region" description="Basic residues" evidence="3">
    <location>
        <begin position="671"/>
        <end position="685"/>
    </location>
</feature>
<feature type="compositionally biased region" description="Low complexity" evidence="3">
    <location>
        <begin position="585"/>
        <end position="598"/>
    </location>
</feature>
<organism evidence="5">
    <name type="scientific">Grosmannia clavigera (strain kw1407 / UAMH 11150)</name>
    <name type="common">Blue stain fungus</name>
    <name type="synonym">Graphiocladiella clavigera</name>
    <dbReference type="NCBI Taxonomy" id="655863"/>
    <lineage>
        <taxon>Eukaryota</taxon>
        <taxon>Fungi</taxon>
        <taxon>Dikarya</taxon>
        <taxon>Ascomycota</taxon>
        <taxon>Pezizomycotina</taxon>
        <taxon>Sordariomycetes</taxon>
        <taxon>Sordariomycetidae</taxon>
        <taxon>Ophiostomatales</taxon>
        <taxon>Ophiostomataceae</taxon>
        <taxon>Leptographium</taxon>
    </lineage>
</organism>
<dbReference type="HOGENOM" id="CLU_342260_0_0_1"/>
<gene>
    <name evidence="4" type="ORF">CMQ_2134</name>
</gene>
<reference evidence="4 5" key="1">
    <citation type="journal article" date="2011" name="Proc. Natl. Acad. Sci. U.S.A.">
        <title>Genome and transcriptome analyses of the mountain pine beetle-fungal symbiont Grosmannia clavigera, a lodgepole pine pathogen.</title>
        <authorList>
            <person name="DiGuistini S."/>
            <person name="Wang Y."/>
            <person name="Liao N.Y."/>
            <person name="Taylor G."/>
            <person name="Tanguay P."/>
            <person name="Feau N."/>
            <person name="Henrissat B."/>
            <person name="Chan S.K."/>
            <person name="Hesse-Orce U."/>
            <person name="Alamouti S.M."/>
            <person name="Tsui C.K.M."/>
            <person name="Docking R.T."/>
            <person name="Levasseur A."/>
            <person name="Haridas S."/>
            <person name="Robertson G."/>
            <person name="Birol I."/>
            <person name="Holt R.A."/>
            <person name="Marra M.A."/>
            <person name="Hamelin R.C."/>
            <person name="Hirst M."/>
            <person name="Jones S.J.M."/>
            <person name="Bohlmann J."/>
            <person name="Breuil C."/>
        </authorList>
    </citation>
    <scope>NUCLEOTIDE SEQUENCE [LARGE SCALE GENOMIC DNA]</scope>
    <source>
        <strain evidence="5">kw1407 / UAMH 11150</strain>
    </source>
</reference>
<dbReference type="eggNOG" id="KOG1502">
    <property type="taxonomic scope" value="Eukaryota"/>
</dbReference>
<accession>F0XJI4</accession>
<feature type="region of interest" description="Disordered" evidence="3">
    <location>
        <begin position="656"/>
        <end position="700"/>
    </location>
</feature>
<dbReference type="PANTHER" id="PTHR10366:SF564">
    <property type="entry name" value="STEROL-4-ALPHA-CARBOXYLATE 3-DEHYDROGENASE, DECARBOXYLATING"/>
    <property type="match status" value="1"/>
</dbReference>
<dbReference type="SUPFAM" id="SSF51735">
    <property type="entry name" value="NAD(P)-binding Rossmann-fold domains"/>
    <property type="match status" value="1"/>
</dbReference>
<dbReference type="InterPro" id="IPR036291">
    <property type="entry name" value="NAD(P)-bd_dom_sf"/>
</dbReference>
<dbReference type="InterPro" id="IPR050425">
    <property type="entry name" value="NAD(P)_dehydrat-like"/>
</dbReference>
<keyword evidence="5" id="KW-1185">Reference proteome</keyword>
<proteinExistence type="inferred from homology"/>
<dbReference type="Proteomes" id="UP000007796">
    <property type="component" value="Unassembled WGS sequence"/>
</dbReference>
<dbReference type="AlphaFoldDB" id="F0XJI4"/>
<evidence type="ECO:0000313" key="5">
    <source>
        <dbReference type="Proteomes" id="UP000007796"/>
    </source>
</evidence>
<dbReference type="OrthoDB" id="2735536at2759"/>
<dbReference type="PANTHER" id="PTHR10366">
    <property type="entry name" value="NAD DEPENDENT EPIMERASE/DEHYDRATASE"/>
    <property type="match status" value="1"/>
</dbReference>
<feature type="region of interest" description="Disordered" evidence="3">
    <location>
        <begin position="378"/>
        <end position="417"/>
    </location>
</feature>
<name>F0XJI4_GROCL</name>
<feature type="compositionally biased region" description="Low complexity" evidence="3">
    <location>
        <begin position="403"/>
        <end position="414"/>
    </location>
</feature>
<dbReference type="RefSeq" id="XP_014171567.1">
    <property type="nucleotide sequence ID" value="XM_014316092.1"/>
</dbReference>
<evidence type="ECO:0000256" key="1">
    <source>
        <dbReference type="ARBA" id="ARBA00023002"/>
    </source>
</evidence>
<dbReference type="GO" id="GO:0016616">
    <property type="term" value="F:oxidoreductase activity, acting on the CH-OH group of donors, NAD or NADP as acceptor"/>
    <property type="evidence" value="ECO:0007669"/>
    <property type="project" value="TreeGrafter"/>
</dbReference>
<feature type="compositionally biased region" description="Basic and acidic residues" evidence="3">
    <location>
        <begin position="656"/>
        <end position="670"/>
    </location>
</feature>